<dbReference type="InterPro" id="IPR008756">
    <property type="entry name" value="Peptidase_M56"/>
</dbReference>
<dbReference type="Proteomes" id="UP000306509">
    <property type="component" value="Unassembled WGS sequence"/>
</dbReference>
<evidence type="ECO:0000256" key="2">
    <source>
        <dbReference type="SAM" id="MobiDB-lite"/>
    </source>
</evidence>
<feature type="compositionally biased region" description="Low complexity" evidence="2">
    <location>
        <begin position="402"/>
        <end position="420"/>
    </location>
</feature>
<keyword evidence="1" id="KW-0175">Coiled coil</keyword>
<feature type="transmembrane region" description="Helical" evidence="3">
    <location>
        <begin position="6"/>
        <end position="25"/>
    </location>
</feature>
<protein>
    <submittedName>
        <fullName evidence="5">Regulatory protein BlaR1</fullName>
    </submittedName>
</protein>
<name>A0A4U8Q7J4_9FIRM</name>
<keyword evidence="3" id="KW-0472">Membrane</keyword>
<gene>
    <name evidence="5" type="primary">blaR1_4</name>
    <name evidence="5" type="ORF">DSM106044_02611</name>
</gene>
<dbReference type="Pfam" id="PF05569">
    <property type="entry name" value="Peptidase_M56"/>
    <property type="match status" value="1"/>
</dbReference>
<evidence type="ECO:0000313" key="5">
    <source>
        <dbReference type="EMBL" id="TLD00479.1"/>
    </source>
</evidence>
<dbReference type="STRING" id="180332.GCA_000797495_01333"/>
<evidence type="ECO:0000259" key="4">
    <source>
        <dbReference type="Pfam" id="PF05569"/>
    </source>
</evidence>
<feature type="transmembrane region" description="Helical" evidence="3">
    <location>
        <begin position="166"/>
        <end position="184"/>
    </location>
</feature>
<feature type="coiled-coil region" evidence="1">
    <location>
        <begin position="561"/>
        <end position="595"/>
    </location>
</feature>
<evidence type="ECO:0000256" key="3">
    <source>
        <dbReference type="SAM" id="Phobius"/>
    </source>
</evidence>
<sequence>MTLWEMSFYAAVLIIAIIAIRAIAVNKLPKKTFLVLWGVVVIRLLIPFAVSSQLSVYNLANHLQQMTEHIPASGDKVDSASSDFETTEISSNADYTFRTLSETIVNNTADAAEAAATEYTAVNSMGNEEMEVFDHTVNAASSSLEDKAVQSSVVQETPMYVDKQPLLFILWLAGALISALIFMVPHIRCRLEYRTAVPVGKEYPDFMIRTGFIRRKVRIKQYDQIKTPFTYGILKPVILLPKNMVKPDDEQLRYVLSHEYIHIRHFDALLKYLFAFAACIHWFNPFVWIMYLLANRDIELSCDESVVRRFGEGLKSDYARTLISLEESKSRLNPLCSHFCKNAVEERIKAIMKIKKTSLAGSAIALVLTASIAITFTTSAAEAPTETALASEASSRNFGTNSAAERGMAESSSESAAENLAESSATEKIDFTNMSEADIEKLVSKITAEYDAVKKEVASNYTDLENQLTGKLEKLKKLADEKTDYLDPTFLEQWYTLTDEVYSSYNKYMEQCASDYEKVNTKYEDIMNSYFDQVSKQYAKVSASYSAKIEMLYQKSMEDDNKDLETPVDDYDAKINELQKELDAVSQKYDSFTRILENSNKILDDYYAKAETKLAEIDKIADPVFDRIAAERQKDYSKFGLTRDKKTGRYYYNDKLVRYFEDRITSKDDEQTYGPCFSTSEGVIDVFALRDKEGNLTGFETFAPEHTKDYVKKWFNHS</sequence>
<dbReference type="EMBL" id="QGQD01000054">
    <property type="protein sequence ID" value="TLD00479.1"/>
    <property type="molecule type" value="Genomic_DNA"/>
</dbReference>
<feature type="domain" description="Peptidase M56" evidence="4">
    <location>
        <begin position="138"/>
        <end position="351"/>
    </location>
</feature>
<feature type="transmembrane region" description="Helical" evidence="3">
    <location>
        <begin position="32"/>
        <end position="50"/>
    </location>
</feature>
<comment type="caution">
    <text evidence="5">The sequence shown here is derived from an EMBL/GenBank/DDBJ whole genome shotgun (WGS) entry which is preliminary data.</text>
</comment>
<keyword evidence="3" id="KW-1133">Transmembrane helix</keyword>
<feature type="transmembrane region" description="Helical" evidence="3">
    <location>
        <begin position="272"/>
        <end position="294"/>
    </location>
</feature>
<keyword evidence="3" id="KW-0812">Transmembrane</keyword>
<accession>A0A4U8Q7J4</accession>
<dbReference type="CDD" id="cd07341">
    <property type="entry name" value="M56_BlaR1_MecR1_like"/>
    <property type="match status" value="1"/>
</dbReference>
<dbReference type="InterPro" id="IPR052173">
    <property type="entry name" value="Beta-lactam_resp_regulator"/>
</dbReference>
<dbReference type="PANTHER" id="PTHR34978:SF3">
    <property type="entry name" value="SLR0241 PROTEIN"/>
    <property type="match status" value="1"/>
</dbReference>
<dbReference type="RefSeq" id="WP_138002581.1">
    <property type="nucleotide sequence ID" value="NZ_QGQD01000054.1"/>
</dbReference>
<feature type="region of interest" description="Disordered" evidence="2">
    <location>
        <begin position="385"/>
        <end position="420"/>
    </location>
</feature>
<evidence type="ECO:0000256" key="1">
    <source>
        <dbReference type="SAM" id="Coils"/>
    </source>
</evidence>
<dbReference type="PANTHER" id="PTHR34978">
    <property type="entry name" value="POSSIBLE SENSOR-TRANSDUCER PROTEIN BLAR"/>
    <property type="match status" value="1"/>
</dbReference>
<keyword evidence="6" id="KW-1185">Reference proteome</keyword>
<evidence type="ECO:0000313" key="6">
    <source>
        <dbReference type="Proteomes" id="UP000306509"/>
    </source>
</evidence>
<proteinExistence type="predicted"/>
<reference evidence="5 6" key="1">
    <citation type="journal article" date="2019" name="Anaerobe">
        <title>Detection of Robinsoniella peoriensis in multiple bone samples of a trauma patient.</title>
        <authorList>
            <person name="Schrottner P."/>
            <person name="Hartwich K."/>
            <person name="Bunk B."/>
            <person name="Schober I."/>
            <person name="Helbig S."/>
            <person name="Rudolph W.W."/>
            <person name="Gunzer F."/>
        </authorList>
    </citation>
    <scope>NUCLEOTIDE SEQUENCE [LARGE SCALE GENOMIC DNA]</scope>
    <source>
        <strain evidence="5 6">DSM 106044</strain>
    </source>
</reference>
<dbReference type="AlphaFoldDB" id="A0A4U8Q7J4"/>
<feature type="compositionally biased region" description="Low complexity" evidence="2">
    <location>
        <begin position="385"/>
        <end position="395"/>
    </location>
</feature>
<organism evidence="5 6">
    <name type="scientific">Robinsoniella peoriensis</name>
    <dbReference type="NCBI Taxonomy" id="180332"/>
    <lineage>
        <taxon>Bacteria</taxon>
        <taxon>Bacillati</taxon>
        <taxon>Bacillota</taxon>
        <taxon>Clostridia</taxon>
        <taxon>Lachnospirales</taxon>
        <taxon>Lachnospiraceae</taxon>
        <taxon>Robinsoniella</taxon>
    </lineage>
</organism>